<name>A0A1I0NKL1_9RHOB</name>
<reference evidence="9 10" key="1">
    <citation type="submission" date="2016-10" db="EMBL/GenBank/DDBJ databases">
        <authorList>
            <person name="de Groot N.N."/>
        </authorList>
    </citation>
    <scope>NUCLEOTIDE SEQUENCE [LARGE SCALE GENOMIC DNA]</scope>
    <source>
        <strain evidence="9 10">DSM 29439</strain>
    </source>
</reference>
<dbReference type="RefSeq" id="WP_091428676.1">
    <property type="nucleotide sequence ID" value="NZ_FOJB01000001.1"/>
</dbReference>
<evidence type="ECO:0000313" key="10">
    <source>
        <dbReference type="Proteomes" id="UP000199650"/>
    </source>
</evidence>
<gene>
    <name evidence="9" type="ORF">SAMN05444851_0911</name>
</gene>
<dbReference type="OrthoDB" id="7028171at2"/>
<keyword evidence="6 8" id="KW-1133">Transmembrane helix</keyword>
<evidence type="ECO:0000313" key="9">
    <source>
        <dbReference type="EMBL" id="SEW02009.1"/>
    </source>
</evidence>
<dbReference type="InterPro" id="IPR002781">
    <property type="entry name" value="TM_pro_TauE-like"/>
</dbReference>
<sequence>MPEVLDLTFFAFAIPAVIFAGISKGGFGSGAAFAATPLLALILEPGAAIGLMLPLLMLMDVTALKPYWRKWDTPSAKALVLGAVPGVAVGALLYSIADPDIFRLLIGLIAVGFVAFQAARARGLITPAAHPMSAGLGGFWGLIAGFTSFISHAGGPPAAVFLLSRRLDKTTFQATTVISFWAINLLKFIPYFALGIFTWQTARADLFLIPFAVIGVWIGVHMHHRLSERGFFAFTYLFLIITGTKLIWEGLT</sequence>
<evidence type="ECO:0000256" key="3">
    <source>
        <dbReference type="ARBA" id="ARBA00022448"/>
    </source>
</evidence>
<dbReference type="PANTHER" id="PTHR30269">
    <property type="entry name" value="TRANSMEMBRANE PROTEIN YFCA"/>
    <property type="match status" value="1"/>
</dbReference>
<evidence type="ECO:0000256" key="5">
    <source>
        <dbReference type="ARBA" id="ARBA00022692"/>
    </source>
</evidence>
<keyword evidence="7 8" id="KW-0472">Membrane</keyword>
<comment type="subcellular location">
    <subcellularLocation>
        <location evidence="1 8">Cell membrane</location>
        <topology evidence="1 8">Multi-pass membrane protein</topology>
    </subcellularLocation>
</comment>
<dbReference type="Pfam" id="PF01925">
    <property type="entry name" value="TauE"/>
    <property type="match status" value="1"/>
</dbReference>
<evidence type="ECO:0000256" key="6">
    <source>
        <dbReference type="ARBA" id="ARBA00022989"/>
    </source>
</evidence>
<keyword evidence="4 8" id="KW-1003">Cell membrane</keyword>
<dbReference type="STRING" id="1173584.SAMN05444851_0911"/>
<feature type="transmembrane region" description="Helical" evidence="8">
    <location>
        <begin position="7"/>
        <end position="27"/>
    </location>
</feature>
<dbReference type="Proteomes" id="UP000199650">
    <property type="component" value="Unassembled WGS sequence"/>
</dbReference>
<evidence type="ECO:0000256" key="7">
    <source>
        <dbReference type="ARBA" id="ARBA00023136"/>
    </source>
</evidence>
<organism evidence="9 10">
    <name type="scientific">Aliiroseovarius sediminilitoris</name>
    <dbReference type="NCBI Taxonomy" id="1173584"/>
    <lineage>
        <taxon>Bacteria</taxon>
        <taxon>Pseudomonadati</taxon>
        <taxon>Pseudomonadota</taxon>
        <taxon>Alphaproteobacteria</taxon>
        <taxon>Rhodobacterales</taxon>
        <taxon>Paracoccaceae</taxon>
        <taxon>Aliiroseovarius</taxon>
    </lineage>
</organism>
<evidence type="ECO:0000256" key="4">
    <source>
        <dbReference type="ARBA" id="ARBA00022475"/>
    </source>
</evidence>
<evidence type="ECO:0000256" key="8">
    <source>
        <dbReference type="RuleBase" id="RU363041"/>
    </source>
</evidence>
<dbReference type="PANTHER" id="PTHR30269:SF37">
    <property type="entry name" value="MEMBRANE TRANSPORTER PROTEIN"/>
    <property type="match status" value="1"/>
</dbReference>
<dbReference type="InterPro" id="IPR052017">
    <property type="entry name" value="TSUP"/>
</dbReference>
<feature type="transmembrane region" description="Helical" evidence="8">
    <location>
        <begin position="230"/>
        <end position="248"/>
    </location>
</feature>
<evidence type="ECO:0000256" key="2">
    <source>
        <dbReference type="ARBA" id="ARBA00009142"/>
    </source>
</evidence>
<keyword evidence="5 8" id="KW-0812">Transmembrane</keyword>
<dbReference type="GO" id="GO:0005886">
    <property type="term" value="C:plasma membrane"/>
    <property type="evidence" value="ECO:0007669"/>
    <property type="project" value="UniProtKB-SubCell"/>
</dbReference>
<keyword evidence="3" id="KW-0813">Transport</keyword>
<proteinExistence type="inferred from homology"/>
<feature type="transmembrane region" description="Helical" evidence="8">
    <location>
        <begin position="171"/>
        <end position="194"/>
    </location>
</feature>
<protein>
    <recommendedName>
        <fullName evidence="8">Probable membrane transporter protein</fullName>
    </recommendedName>
</protein>
<feature type="transmembrane region" description="Helical" evidence="8">
    <location>
        <begin position="78"/>
        <end position="96"/>
    </location>
</feature>
<feature type="transmembrane region" description="Helical" evidence="8">
    <location>
        <begin position="102"/>
        <end position="119"/>
    </location>
</feature>
<dbReference type="AlphaFoldDB" id="A0A1I0NKL1"/>
<feature type="transmembrane region" description="Helical" evidence="8">
    <location>
        <begin position="206"/>
        <end position="224"/>
    </location>
</feature>
<keyword evidence="10" id="KW-1185">Reference proteome</keyword>
<feature type="transmembrane region" description="Helical" evidence="8">
    <location>
        <begin position="33"/>
        <end position="58"/>
    </location>
</feature>
<accession>A0A1I0NKL1</accession>
<dbReference type="EMBL" id="FOJB01000001">
    <property type="protein sequence ID" value="SEW02009.1"/>
    <property type="molecule type" value="Genomic_DNA"/>
</dbReference>
<evidence type="ECO:0000256" key="1">
    <source>
        <dbReference type="ARBA" id="ARBA00004651"/>
    </source>
</evidence>
<comment type="similarity">
    <text evidence="2 8">Belongs to the 4-toluene sulfonate uptake permease (TSUP) (TC 2.A.102) family.</text>
</comment>